<evidence type="ECO:0000256" key="5">
    <source>
        <dbReference type="ARBA" id="ARBA00038292"/>
    </source>
</evidence>
<dbReference type="Pfam" id="PF03358">
    <property type="entry name" value="FMN_red"/>
    <property type="match status" value="1"/>
</dbReference>
<protein>
    <recommendedName>
        <fullName evidence="6">NADPH-dependent FMN reductase-like domain-containing protein</fullName>
    </recommendedName>
</protein>
<dbReference type="InterPro" id="IPR005025">
    <property type="entry name" value="FMN_Rdtase-like_dom"/>
</dbReference>
<evidence type="ECO:0000256" key="2">
    <source>
        <dbReference type="ARBA" id="ARBA00001966"/>
    </source>
</evidence>
<proteinExistence type="inferred from homology"/>
<evidence type="ECO:0000313" key="8">
    <source>
        <dbReference type="Proteomes" id="UP000248557"/>
    </source>
</evidence>
<feature type="domain" description="NADPH-dependent FMN reductase-like" evidence="6">
    <location>
        <begin position="1"/>
        <end position="106"/>
    </location>
</feature>
<name>A0A328Q474_9EURY</name>
<evidence type="ECO:0000256" key="3">
    <source>
        <dbReference type="ARBA" id="ARBA00022630"/>
    </source>
</evidence>
<dbReference type="PANTHER" id="PTHR43278">
    <property type="entry name" value="NAD(P)H-DEPENDENT FMN-CONTAINING OXIDOREDUCTASE YWQN-RELATED"/>
    <property type="match status" value="1"/>
</dbReference>
<organism evidence="7 8">
    <name type="scientific">Methanosphaera stadtmanae</name>
    <dbReference type="NCBI Taxonomy" id="2317"/>
    <lineage>
        <taxon>Archaea</taxon>
        <taxon>Methanobacteriati</taxon>
        <taxon>Methanobacteriota</taxon>
        <taxon>Methanomada group</taxon>
        <taxon>Methanobacteria</taxon>
        <taxon>Methanobacteriales</taxon>
        <taxon>Methanobacteriaceae</taxon>
        <taxon>Methanosphaera</taxon>
    </lineage>
</organism>
<dbReference type="EMBL" id="NGJK01000043">
    <property type="protein sequence ID" value="RAP03107.1"/>
    <property type="molecule type" value="Genomic_DNA"/>
</dbReference>
<keyword evidence="3" id="KW-0285">Flavoprotein</keyword>
<dbReference type="AlphaFoldDB" id="A0A328Q474"/>
<dbReference type="Gene3D" id="3.40.50.360">
    <property type="match status" value="1"/>
</dbReference>
<accession>A0A328Q474</accession>
<dbReference type="SUPFAM" id="SSF52218">
    <property type="entry name" value="Flavoproteins"/>
    <property type="match status" value="1"/>
</dbReference>
<dbReference type="InterPro" id="IPR029039">
    <property type="entry name" value="Flavoprotein-like_sf"/>
</dbReference>
<comment type="caution">
    <text evidence="7">The sequence shown here is derived from an EMBL/GenBank/DDBJ whole genome shotgun (WGS) entry which is preliminary data.</text>
</comment>
<dbReference type="InterPro" id="IPR051796">
    <property type="entry name" value="ISF_SsuE-like"/>
</dbReference>
<gene>
    <name evidence="7" type="ORF">CA615_03875</name>
</gene>
<evidence type="ECO:0000259" key="6">
    <source>
        <dbReference type="Pfam" id="PF03358"/>
    </source>
</evidence>
<dbReference type="PANTHER" id="PTHR43278:SF4">
    <property type="entry name" value="NAD(P)H-DEPENDENT FMN-CONTAINING OXIDOREDUCTASE YWQN-RELATED"/>
    <property type="match status" value="1"/>
</dbReference>
<dbReference type="RefSeq" id="WP_112149508.1">
    <property type="nucleotide sequence ID" value="NZ_NGJK01000043.1"/>
</dbReference>
<keyword evidence="4" id="KW-0288">FMN</keyword>
<comment type="similarity">
    <text evidence="5">Belongs to the SsuE family. Isf subfamily.</text>
</comment>
<comment type="cofactor">
    <cofactor evidence="1">
        <name>FMN</name>
        <dbReference type="ChEBI" id="CHEBI:58210"/>
    </cofactor>
</comment>
<dbReference type="GO" id="GO:0016491">
    <property type="term" value="F:oxidoreductase activity"/>
    <property type="evidence" value="ECO:0007669"/>
    <property type="project" value="InterPro"/>
</dbReference>
<evidence type="ECO:0000313" key="7">
    <source>
        <dbReference type="EMBL" id="RAP03107.1"/>
    </source>
</evidence>
<comment type="cofactor">
    <cofactor evidence="2">
        <name>[4Fe-4S] cluster</name>
        <dbReference type="ChEBI" id="CHEBI:49883"/>
    </cofactor>
</comment>
<dbReference type="Proteomes" id="UP000248557">
    <property type="component" value="Unassembled WGS sequence"/>
</dbReference>
<evidence type="ECO:0000256" key="1">
    <source>
        <dbReference type="ARBA" id="ARBA00001917"/>
    </source>
</evidence>
<reference evidence="7 8" key="1">
    <citation type="submission" date="2017-05" db="EMBL/GenBank/DDBJ databases">
        <title>Host range expansion of the Methanosphaera genus to humans and monogastric animals involves recent and extensive reduction in genome content.</title>
        <authorList>
            <person name="Hoedt E.C."/>
            <person name="Volmer J.G."/>
            <person name="Parks D.H."/>
            <person name="Rosewarne C.P."/>
            <person name="Denman S.E."/>
            <person name="Mcsweeney C.S."/>
            <person name="O Cuiv P."/>
            <person name="Hugenholtz P."/>
            <person name="Tyson G.W."/>
            <person name="Morrison M."/>
        </authorList>
    </citation>
    <scope>NUCLEOTIDE SEQUENCE [LARGE SCALE GENOMIC DNA]</scope>
    <source>
        <strain evidence="7 8">PA5</strain>
    </source>
</reference>
<evidence type="ECO:0000256" key="4">
    <source>
        <dbReference type="ARBA" id="ARBA00022643"/>
    </source>
</evidence>
<sequence>MKVITLITSSNKHGNSKKIVDRLTIGIEDAGGSNEVLFMDDYNIKYCTGCRSCKNGGGCVLDDDFNMIMDKVRDADYFIFTAPIFYNDIAGHSKMFLDRFGSLGNDINLEMKEKKSLLMITHFSDYINDFVIKNTHRVIISANFKVNKILDIGGLLTKRFTEDELESFEDIGYELEDYEVIPHELDLDSATV</sequence>